<sequence>MASPSAAIQIWQCMGMYPSETILIPSGSEQLAVKYEYYTEFLVPCLEDQGVEFIADPPSKDVWIAQMQNLGSTSEEIWLPDTPLSWTPDSQAKFSGREELSSLFEACPVLPPIKYLTGW</sequence>
<accession>A0AAU7V5Y6</accession>
<name>A0AAU7V5Y6_9ACTO</name>
<evidence type="ECO:0000313" key="1">
    <source>
        <dbReference type="EMBL" id="XBW07418.1"/>
    </source>
</evidence>
<dbReference type="EMBL" id="CP138335">
    <property type="protein sequence ID" value="XBW07418.1"/>
    <property type="molecule type" value="Genomic_DNA"/>
</dbReference>
<organism evidence="1">
    <name type="scientific">Scrofimicrobium appendicitidis</name>
    <dbReference type="NCBI Taxonomy" id="3079930"/>
    <lineage>
        <taxon>Bacteria</taxon>
        <taxon>Bacillati</taxon>
        <taxon>Actinomycetota</taxon>
        <taxon>Actinomycetes</taxon>
        <taxon>Actinomycetales</taxon>
        <taxon>Actinomycetaceae</taxon>
        <taxon>Scrofimicrobium</taxon>
    </lineage>
</organism>
<dbReference type="RefSeq" id="WP_350257624.1">
    <property type="nucleotide sequence ID" value="NZ_CP138335.1"/>
</dbReference>
<dbReference type="KEGG" id="sapp:SAC06_07135"/>
<dbReference type="AlphaFoldDB" id="A0AAU7V5Y6"/>
<reference evidence="1" key="1">
    <citation type="submission" date="2023-11" db="EMBL/GenBank/DDBJ databases">
        <title>Scrofimicrobium hongkongense sp. nov., isolated from a patient with peritonitis.</title>
        <authorList>
            <person name="Lao H.Y."/>
            <person name="Wong A.Y.P."/>
            <person name="Ng T.L."/>
            <person name="Wong R.Y.L."/>
            <person name="Yau M.C.Y."/>
            <person name="Lam J.Y.W."/>
            <person name="Siu G.K.H."/>
        </authorList>
    </citation>
    <scope>NUCLEOTIDE SEQUENCE</scope>
    <source>
        <strain evidence="1">R131</strain>
    </source>
</reference>
<proteinExistence type="predicted"/>
<protein>
    <submittedName>
        <fullName evidence="1">Uncharacterized protein</fullName>
    </submittedName>
</protein>
<gene>
    <name evidence="1" type="ORF">SAC06_07135</name>
</gene>